<proteinExistence type="predicted"/>
<reference evidence="1" key="1">
    <citation type="submission" date="2020-02" db="EMBL/GenBank/DDBJ databases">
        <authorList>
            <person name="Meier V. D."/>
        </authorList>
    </citation>
    <scope>NUCLEOTIDE SEQUENCE</scope>
    <source>
        <strain evidence="1">AVDCRST_MAG01</strain>
    </source>
</reference>
<accession>A0A6J4NIX9</accession>
<dbReference type="EMBL" id="CADCUW010000036">
    <property type="protein sequence ID" value="CAA9386242.1"/>
    <property type="molecule type" value="Genomic_DNA"/>
</dbReference>
<feature type="non-terminal residue" evidence="1">
    <location>
        <position position="1"/>
    </location>
</feature>
<feature type="non-terminal residue" evidence="1">
    <location>
        <position position="45"/>
    </location>
</feature>
<dbReference type="AlphaFoldDB" id="A0A6J4NIX9"/>
<protein>
    <submittedName>
        <fullName evidence="1">Uncharacterized protein</fullName>
    </submittedName>
</protein>
<evidence type="ECO:0000313" key="1">
    <source>
        <dbReference type="EMBL" id="CAA9386242.1"/>
    </source>
</evidence>
<organism evidence="1">
    <name type="scientific">uncultured Rubrobacteraceae bacterium</name>
    <dbReference type="NCBI Taxonomy" id="349277"/>
    <lineage>
        <taxon>Bacteria</taxon>
        <taxon>Bacillati</taxon>
        <taxon>Actinomycetota</taxon>
        <taxon>Rubrobacteria</taxon>
        <taxon>Rubrobacterales</taxon>
        <taxon>Rubrobacteraceae</taxon>
        <taxon>environmental samples</taxon>
    </lineage>
</organism>
<name>A0A6J4NIX9_9ACTN</name>
<sequence>GGPVADERLPGNGGPHRRLGGRLILELRPRGRSAVRGEGLATTLL</sequence>
<gene>
    <name evidence="1" type="ORF">AVDCRST_MAG01-01-257</name>
</gene>